<dbReference type="NCBIfam" id="TIGR03711">
    <property type="entry name" value="acc_sec_asp3"/>
    <property type="match status" value="1"/>
</dbReference>
<proteinExistence type="predicted"/>
<dbReference type="KEGG" id="sav:SAV2650"/>
<gene>
    <name evidence="1" type="ordered locus">SAV2650</name>
</gene>
<evidence type="ECO:0000313" key="2">
    <source>
        <dbReference type="Proteomes" id="UP000002481"/>
    </source>
</evidence>
<name>A0A0H3JUK7_STAAM</name>
<reference evidence="1 2" key="1">
    <citation type="journal article" date="2001" name="Lancet">
        <title>Whole genome sequencing of meticillin-resistant Staphylococcus aureus.</title>
        <authorList>
            <person name="Kuroda M."/>
            <person name="Ohta T."/>
            <person name="Uchiyama I."/>
            <person name="Baba T."/>
            <person name="Yuzawa H."/>
            <person name="Kobayashi I."/>
            <person name="Cui L."/>
            <person name="Oguchi A."/>
            <person name="Aoki K."/>
            <person name="Nagai Y."/>
            <person name="Lian J."/>
            <person name="Ito T."/>
            <person name="Kanamori M."/>
            <person name="Matsumaru H."/>
            <person name="Maruyama A."/>
            <person name="Murakami H."/>
            <person name="Hosoyama A."/>
            <person name="Mizutani-Ui Y."/>
            <person name="Takahashi N.K."/>
            <person name="Sawano T."/>
            <person name="Inoue R."/>
            <person name="Kaito C."/>
            <person name="Sekimizu K."/>
            <person name="Hirakawa H."/>
            <person name="Kuhara S."/>
            <person name="Goto S."/>
            <person name="Yabuzaki J."/>
            <person name="Kanehisa M."/>
            <person name="Yamashita A."/>
            <person name="Oshima K."/>
            <person name="Furuya K."/>
            <person name="Yoshino C."/>
            <person name="Shiba T."/>
            <person name="Hattori M."/>
            <person name="Ogasawara N."/>
            <person name="Hayashi H."/>
            <person name="Hiramatsu K."/>
        </authorList>
    </citation>
    <scope>NUCLEOTIDE SEQUENCE [LARGE SCALE GENOMIC DNA]</scope>
    <source>
        <strain evidence="2">Mu50 / ATCC 700699</strain>
    </source>
</reference>
<dbReference type="EMBL" id="BA000017">
    <property type="protein sequence ID" value="BAB58812.1"/>
    <property type="molecule type" value="Genomic_DNA"/>
</dbReference>
<dbReference type="Proteomes" id="UP000002481">
    <property type="component" value="Chromosome"/>
</dbReference>
<organism evidence="1 2">
    <name type="scientific">Staphylococcus aureus (strain Mu50 / ATCC 700699)</name>
    <dbReference type="NCBI Taxonomy" id="158878"/>
    <lineage>
        <taxon>Bacteria</taxon>
        <taxon>Bacillati</taxon>
        <taxon>Bacillota</taxon>
        <taxon>Bacilli</taxon>
        <taxon>Bacillales</taxon>
        <taxon>Staphylococcaceae</taxon>
        <taxon>Staphylococcus</taxon>
    </lineage>
</organism>
<sequence length="346" mass="40281">MMIHLPLQVGLLIFTTLFWKTSLGEFNMLKNKTFKVTWNYISQTTFMYGSKVSFSNGEVTFINPLMPSGLPIHEWLMLKQFSKYKSAPSLPILRRGQHYKLHFDFDATPAGSVYFIIIFYNKNGTKLSTEIVKSNSITIQYPDEAYAYKIKMMNAASTSLIFRCLTITEMTHQDDLEYKSMRVTKIDDNQYGNDRINVIIAEPSDTYPTISNDFLKLFGHVWLVERWMDDDIKENIKQLKDDLQSQDTLTAINLISYGSKSNVFATYVAQHLDCKVYRTSHEDDDLKEWLTEHVPGNNELKDTNVEFYFKEEQDNHLNYMSRLMNPVRFLDYLDVSKLNGGEVNET</sequence>
<evidence type="ECO:0008006" key="3">
    <source>
        <dbReference type="Google" id="ProtNLM"/>
    </source>
</evidence>
<dbReference type="Pfam" id="PF15432">
    <property type="entry name" value="Sec-ASP3"/>
    <property type="match status" value="1"/>
</dbReference>
<protein>
    <recommendedName>
        <fullName evidence="3">Accessory Sec system protein Asp3</fullName>
    </recommendedName>
</protein>
<dbReference type="AlphaFoldDB" id="A0A0H3JUK7"/>
<dbReference type="GO" id="GO:0015031">
    <property type="term" value="P:protein transport"/>
    <property type="evidence" value="ECO:0007669"/>
    <property type="project" value="InterPro"/>
</dbReference>
<dbReference type="InterPro" id="IPR022259">
    <property type="entry name" value="Acessory_Sec_prot_Asp3"/>
</dbReference>
<accession>A0A0H3JUK7</accession>
<evidence type="ECO:0000313" key="1">
    <source>
        <dbReference type="EMBL" id="BAB58812.1"/>
    </source>
</evidence>
<dbReference type="HOGENOM" id="CLU_075563_0_0_9"/>